<dbReference type="Proteomes" id="UP001153069">
    <property type="component" value="Unassembled WGS sequence"/>
</dbReference>
<accession>A0A9N8EW82</accession>
<organism evidence="3 4">
    <name type="scientific">Seminavis robusta</name>
    <dbReference type="NCBI Taxonomy" id="568900"/>
    <lineage>
        <taxon>Eukaryota</taxon>
        <taxon>Sar</taxon>
        <taxon>Stramenopiles</taxon>
        <taxon>Ochrophyta</taxon>
        <taxon>Bacillariophyta</taxon>
        <taxon>Bacillariophyceae</taxon>
        <taxon>Bacillariophycidae</taxon>
        <taxon>Naviculales</taxon>
        <taxon>Naviculaceae</taxon>
        <taxon>Seminavis</taxon>
    </lineage>
</organism>
<dbReference type="EMBL" id="CAICTM010002186">
    <property type="protein sequence ID" value="CAB9528272.1"/>
    <property type="molecule type" value="Genomic_DNA"/>
</dbReference>
<dbReference type="AlphaFoldDB" id="A0A9N8EW82"/>
<evidence type="ECO:0000313" key="3">
    <source>
        <dbReference type="EMBL" id="CAB9528272.1"/>
    </source>
</evidence>
<gene>
    <name evidence="3" type="ORF">SEMRO_2188_G318200.1</name>
</gene>
<feature type="region of interest" description="Disordered" evidence="1">
    <location>
        <begin position="35"/>
        <end position="54"/>
    </location>
</feature>
<evidence type="ECO:0000313" key="4">
    <source>
        <dbReference type="Proteomes" id="UP001153069"/>
    </source>
</evidence>
<protein>
    <submittedName>
        <fullName evidence="3">Uncharacterized protein</fullName>
    </submittedName>
</protein>
<sequence>MKSVVQKLILVLLLALACTTFVVADSTDEMEMKNSTMMGNGTYDSVDEEGNDDGVIEADEGVSAAISFGPTMAAAVLAASAAFCY</sequence>
<evidence type="ECO:0000256" key="1">
    <source>
        <dbReference type="SAM" id="MobiDB-lite"/>
    </source>
</evidence>
<feature type="compositionally biased region" description="Acidic residues" evidence="1">
    <location>
        <begin position="45"/>
        <end position="54"/>
    </location>
</feature>
<feature type="signal peptide" evidence="2">
    <location>
        <begin position="1"/>
        <end position="24"/>
    </location>
</feature>
<feature type="chain" id="PRO_5040217315" evidence="2">
    <location>
        <begin position="25"/>
        <end position="85"/>
    </location>
</feature>
<keyword evidence="4" id="KW-1185">Reference proteome</keyword>
<name>A0A9N8EW82_9STRA</name>
<dbReference type="PROSITE" id="PS51257">
    <property type="entry name" value="PROKAR_LIPOPROTEIN"/>
    <property type="match status" value="1"/>
</dbReference>
<evidence type="ECO:0000256" key="2">
    <source>
        <dbReference type="SAM" id="SignalP"/>
    </source>
</evidence>
<proteinExistence type="predicted"/>
<keyword evidence="2" id="KW-0732">Signal</keyword>
<reference evidence="3" key="1">
    <citation type="submission" date="2020-06" db="EMBL/GenBank/DDBJ databases">
        <authorList>
            <consortium name="Plant Systems Biology data submission"/>
        </authorList>
    </citation>
    <scope>NUCLEOTIDE SEQUENCE</scope>
    <source>
        <strain evidence="3">D6</strain>
    </source>
</reference>
<comment type="caution">
    <text evidence="3">The sequence shown here is derived from an EMBL/GenBank/DDBJ whole genome shotgun (WGS) entry which is preliminary data.</text>
</comment>